<feature type="domain" description="Sialate O-acetylesterase" evidence="2">
    <location>
        <begin position="409"/>
        <end position="542"/>
    </location>
</feature>
<dbReference type="PANTHER" id="PTHR22901">
    <property type="entry name" value="SIALATE O-ACETYLESTERASE"/>
    <property type="match status" value="1"/>
</dbReference>
<dbReference type="InterPro" id="IPR008979">
    <property type="entry name" value="Galactose-bd-like_sf"/>
</dbReference>
<dbReference type="AlphaFoldDB" id="A0A1Y4VPV7"/>
<comment type="caution">
    <text evidence="3">The sequence shown here is derived from an EMBL/GenBank/DDBJ whole genome shotgun (WGS) entry which is preliminary data.</text>
</comment>
<evidence type="ECO:0000313" key="3">
    <source>
        <dbReference type="EMBL" id="OUQ72169.1"/>
    </source>
</evidence>
<dbReference type="GO" id="GO:0001681">
    <property type="term" value="F:sialate O-acetylesterase activity"/>
    <property type="evidence" value="ECO:0007669"/>
    <property type="project" value="InterPro"/>
</dbReference>
<feature type="domain" description="Sialate O-acetylesterase" evidence="2">
    <location>
        <begin position="103"/>
        <end position="255"/>
    </location>
</feature>
<protein>
    <submittedName>
        <fullName evidence="3">Sialate O-acetylesterase</fullName>
    </submittedName>
</protein>
<proteinExistence type="predicted"/>
<dbReference type="SUPFAM" id="SSF52266">
    <property type="entry name" value="SGNH hydrolase"/>
    <property type="match status" value="1"/>
</dbReference>
<dbReference type="Gene3D" id="3.40.50.1110">
    <property type="entry name" value="SGNH hydrolase"/>
    <property type="match status" value="2"/>
</dbReference>
<organism evidence="3 4">
    <name type="scientific">Bacteroides xylanisolvens</name>
    <dbReference type="NCBI Taxonomy" id="371601"/>
    <lineage>
        <taxon>Bacteria</taxon>
        <taxon>Pseudomonadati</taxon>
        <taxon>Bacteroidota</taxon>
        <taxon>Bacteroidia</taxon>
        <taxon>Bacteroidales</taxon>
        <taxon>Bacteroidaceae</taxon>
        <taxon>Bacteroides</taxon>
    </lineage>
</organism>
<name>A0A1Y4VPV7_9BACE</name>
<dbReference type="InterPro" id="IPR005181">
    <property type="entry name" value="SASA"/>
</dbReference>
<dbReference type="EMBL" id="NFLW01000007">
    <property type="protein sequence ID" value="OUQ72169.1"/>
    <property type="molecule type" value="Genomic_DNA"/>
</dbReference>
<dbReference type="Pfam" id="PF03629">
    <property type="entry name" value="SASA"/>
    <property type="match status" value="2"/>
</dbReference>
<dbReference type="GO" id="GO:0005975">
    <property type="term" value="P:carbohydrate metabolic process"/>
    <property type="evidence" value="ECO:0007669"/>
    <property type="project" value="InterPro"/>
</dbReference>
<dbReference type="GO" id="GO:0004553">
    <property type="term" value="F:hydrolase activity, hydrolyzing O-glycosyl compounds"/>
    <property type="evidence" value="ECO:0007669"/>
    <property type="project" value="InterPro"/>
</dbReference>
<dbReference type="Gene3D" id="2.60.40.10">
    <property type="entry name" value="Immunoglobulins"/>
    <property type="match status" value="1"/>
</dbReference>
<evidence type="ECO:0000256" key="1">
    <source>
        <dbReference type="ARBA" id="ARBA00022801"/>
    </source>
</evidence>
<dbReference type="PANTHER" id="PTHR22901:SF0">
    <property type="entry name" value="SIALATE O-ACETYLESTERASE"/>
    <property type="match status" value="1"/>
</dbReference>
<dbReference type="Proteomes" id="UP000196036">
    <property type="component" value="Unassembled WGS sequence"/>
</dbReference>
<keyword evidence="1" id="KW-0378">Hydrolase</keyword>
<dbReference type="SUPFAM" id="SSF49785">
    <property type="entry name" value="Galactose-binding domain-like"/>
    <property type="match status" value="1"/>
</dbReference>
<dbReference type="InterPro" id="IPR013783">
    <property type="entry name" value="Ig-like_fold"/>
</dbReference>
<dbReference type="InterPro" id="IPR039329">
    <property type="entry name" value="SIAE"/>
</dbReference>
<accession>A0A1Y4VPV7</accession>
<dbReference type="InterPro" id="IPR036514">
    <property type="entry name" value="SGNH_hydro_sf"/>
</dbReference>
<reference evidence="4" key="1">
    <citation type="submission" date="2017-04" db="EMBL/GenBank/DDBJ databases">
        <title>Function of individual gut microbiota members based on whole genome sequencing of pure cultures obtained from chicken caecum.</title>
        <authorList>
            <person name="Medvecky M."/>
            <person name="Cejkova D."/>
            <person name="Polansky O."/>
            <person name="Karasova D."/>
            <person name="Kubasova T."/>
            <person name="Cizek A."/>
            <person name="Rychlik I."/>
        </authorList>
    </citation>
    <scope>NUCLEOTIDE SEQUENCE [LARGE SCALE GENOMIC DNA]</scope>
    <source>
        <strain evidence="4">An109</strain>
    </source>
</reference>
<dbReference type="RefSeq" id="WP_087317774.1">
    <property type="nucleotide sequence ID" value="NZ_JAHOJA010000043.1"/>
</dbReference>
<evidence type="ECO:0000313" key="4">
    <source>
        <dbReference type="Proteomes" id="UP000196036"/>
    </source>
</evidence>
<sequence length="548" mass="61927">MNKYWFYKVGLVVVFLCFALLGEAKVKLPALVSDGMVLQRGEPVNIWGTADPDETVSITFQKKKYKTVADAQGNWKVILPALKAGGPYTMIINDIELKDILVGDVWVCSGQSNMELPVSRVTDRFRDEISADNDYPMVRYIKTPLLYNFHAPQTDIPGIFWKAMTPENVMSFSALVYFFAKDYFQKTKVPVGIINSSVGGSPIEAWISEEGLKPFPYYLNEKRIYESDDLVESMKKEESKKSRAWNVALYQGDKGMHETIPWYAAGYDDSDWTPTDLFASGWATNGLNTINGSHWFRRDFQVSGQQAGEKATLRLGCIVDADSVYVNGTFVGTVSYQYPPRIYTIPAGLLKAGKNTITIRLFSYGGFPHFVKEKPYKILFGKGQPEKGESEISLEGNWKYRLGAPMPVAPGQTAFHYKPVGLYNAMIAPLLNYTVSGVIWYQGESNVSRRNEYKDLLTAMIADWRQHWNRPDMPFYVIELADFLSPEDKGGRAAWAEFRKVQAEVANTNKNVTLIKNGDLGEWNDIHPLDKKTLGQRVSQAVFQQRVK</sequence>
<gene>
    <name evidence="3" type="ORF">B5E52_05625</name>
</gene>
<evidence type="ECO:0000259" key="2">
    <source>
        <dbReference type="Pfam" id="PF03629"/>
    </source>
</evidence>